<dbReference type="EMBL" id="JAGMUU010000001">
    <property type="protein sequence ID" value="KAH7161953.1"/>
    <property type="molecule type" value="Genomic_DNA"/>
</dbReference>
<name>A0A9P9FI73_9HYPO</name>
<evidence type="ECO:0000313" key="1">
    <source>
        <dbReference type="EMBL" id="KAH7161953.1"/>
    </source>
</evidence>
<gene>
    <name evidence="1" type="ORF">B0J13DRAFT_632691</name>
</gene>
<organism evidence="1 2">
    <name type="scientific">Dactylonectria estremocensis</name>
    <dbReference type="NCBI Taxonomy" id="1079267"/>
    <lineage>
        <taxon>Eukaryota</taxon>
        <taxon>Fungi</taxon>
        <taxon>Dikarya</taxon>
        <taxon>Ascomycota</taxon>
        <taxon>Pezizomycotina</taxon>
        <taxon>Sordariomycetes</taxon>
        <taxon>Hypocreomycetidae</taxon>
        <taxon>Hypocreales</taxon>
        <taxon>Nectriaceae</taxon>
        <taxon>Dactylonectria</taxon>
    </lineage>
</organism>
<dbReference type="AlphaFoldDB" id="A0A9P9FI73"/>
<dbReference type="Proteomes" id="UP000717696">
    <property type="component" value="Unassembled WGS sequence"/>
</dbReference>
<reference evidence="1" key="1">
    <citation type="journal article" date="2021" name="Nat. Commun.">
        <title>Genetic determinants of endophytism in the Arabidopsis root mycobiome.</title>
        <authorList>
            <person name="Mesny F."/>
            <person name="Miyauchi S."/>
            <person name="Thiergart T."/>
            <person name="Pickel B."/>
            <person name="Atanasova L."/>
            <person name="Karlsson M."/>
            <person name="Huettel B."/>
            <person name="Barry K.W."/>
            <person name="Haridas S."/>
            <person name="Chen C."/>
            <person name="Bauer D."/>
            <person name="Andreopoulos W."/>
            <person name="Pangilinan J."/>
            <person name="LaButti K."/>
            <person name="Riley R."/>
            <person name="Lipzen A."/>
            <person name="Clum A."/>
            <person name="Drula E."/>
            <person name="Henrissat B."/>
            <person name="Kohler A."/>
            <person name="Grigoriev I.V."/>
            <person name="Martin F.M."/>
            <person name="Hacquard S."/>
        </authorList>
    </citation>
    <scope>NUCLEOTIDE SEQUENCE</scope>
    <source>
        <strain evidence="1">MPI-CAGE-AT-0021</strain>
    </source>
</reference>
<keyword evidence="2" id="KW-1185">Reference proteome</keyword>
<accession>A0A9P9FI73</accession>
<sequence>MSSIISRQHPELVPKGRGLHAQMLREIHRRGYMVRHLPLIAPHYTITLDPPTEAAINSGQQQALADAGLPTSDYVYAEARNPGSGQQAMYQNCVHSQGQVIQCMNNYADRDRFYREPEQIYWTDLMAVAFHRVTAAYGGDAKGLQAIWRLNIENNTTKRIIETICGPHPMIPVDLQAGDDGFFALLGSDHGKGPARMLAAYPEMFGCRIIASVPVFPWGSLPSLY</sequence>
<protein>
    <submittedName>
        <fullName evidence="1">Uncharacterized protein</fullName>
    </submittedName>
</protein>
<dbReference type="OrthoDB" id="4991298at2759"/>
<proteinExistence type="predicted"/>
<evidence type="ECO:0000313" key="2">
    <source>
        <dbReference type="Proteomes" id="UP000717696"/>
    </source>
</evidence>
<comment type="caution">
    <text evidence="1">The sequence shown here is derived from an EMBL/GenBank/DDBJ whole genome shotgun (WGS) entry which is preliminary data.</text>
</comment>